<dbReference type="InterPro" id="IPR007492">
    <property type="entry name" value="LytTR_DNA-bd_dom"/>
</dbReference>
<dbReference type="InterPro" id="IPR035965">
    <property type="entry name" value="PAS-like_dom_sf"/>
</dbReference>
<feature type="domain" description="HTH LytTR-type" evidence="1">
    <location>
        <begin position="8"/>
        <end position="102"/>
    </location>
</feature>
<protein>
    <submittedName>
        <fullName evidence="2">LytTr DNA-binding domain</fullName>
    </submittedName>
</protein>
<dbReference type="SUPFAM" id="SSF55785">
    <property type="entry name" value="PYP-like sensor domain (PAS domain)"/>
    <property type="match status" value="1"/>
</dbReference>
<sequence length="239" mass="27638">MTDWNKWLKKRELCADNILYIYRRDRKTIIHRDDGEEFELFAPVYTLLALFPEDAFLNINKGIAVNKARIVNISSDGVYTMSDGQTFQGRKRNLSAHRQLRKQMGINALPDAQPQAAPMSFLEKCTLLDDMPLAYCIIELVFDANGHGVDFVFRYCNKEMAHIEGVPVEEMLNRSFYEVFRNGDKKWLVTYADVALNGTKHLIHDYSPEIDQQLNIYCYQPEQGFCACILQVADNIDHE</sequence>
<accession>R6X1B0</accession>
<comment type="caution">
    <text evidence="2">The sequence shown here is derived from an EMBL/GenBank/DDBJ whole genome shotgun (WGS) entry which is preliminary data.</text>
</comment>
<dbReference type="GO" id="GO:0003677">
    <property type="term" value="F:DNA binding"/>
    <property type="evidence" value="ECO:0007669"/>
    <property type="project" value="UniProtKB-KW"/>
</dbReference>
<keyword evidence="2" id="KW-0238">DNA-binding</keyword>
<proteinExistence type="predicted"/>
<dbReference type="Gene3D" id="2.40.50.1020">
    <property type="entry name" value="LytTr DNA-binding domain"/>
    <property type="match status" value="1"/>
</dbReference>
<evidence type="ECO:0000313" key="2">
    <source>
        <dbReference type="EMBL" id="CDD10036.1"/>
    </source>
</evidence>
<dbReference type="Gene3D" id="3.30.450.20">
    <property type="entry name" value="PAS domain"/>
    <property type="match status" value="1"/>
</dbReference>
<dbReference type="RefSeq" id="WP_021720814.1">
    <property type="nucleotide sequence ID" value="NZ_FR892814.1"/>
</dbReference>
<dbReference type="Pfam" id="PF04397">
    <property type="entry name" value="LytTR"/>
    <property type="match status" value="1"/>
</dbReference>
<name>R6X1B0_9FIRM</name>
<reference evidence="2" key="1">
    <citation type="submission" date="2012-11" db="EMBL/GenBank/DDBJ databases">
        <title>Dependencies among metagenomic species, viruses, plasmids and units of genetic variation.</title>
        <authorList>
            <person name="Nielsen H.B."/>
            <person name="Almeida M."/>
            <person name="Juncker A.S."/>
            <person name="Rasmussen S."/>
            <person name="Li J."/>
            <person name="Sunagawa S."/>
            <person name="Plichta D."/>
            <person name="Gautier L."/>
            <person name="Le Chatelier E."/>
            <person name="Peletier E."/>
            <person name="Bonde I."/>
            <person name="Nielsen T."/>
            <person name="Manichanh C."/>
            <person name="Arumugam M."/>
            <person name="Batto J."/>
            <person name="Santos M.B.Q.D."/>
            <person name="Blom N."/>
            <person name="Borruel N."/>
            <person name="Burgdorf K.S."/>
            <person name="Boumezbeur F."/>
            <person name="Casellas F."/>
            <person name="Dore J."/>
            <person name="Guarner F."/>
            <person name="Hansen T."/>
            <person name="Hildebrand F."/>
            <person name="Kaas R.S."/>
            <person name="Kennedy S."/>
            <person name="Kristiansen K."/>
            <person name="Kultima J.R."/>
            <person name="Leonard P."/>
            <person name="Levenez F."/>
            <person name="Lund O."/>
            <person name="Moumen B."/>
            <person name="Le Paslier D."/>
            <person name="Pons N."/>
            <person name="Pedersen O."/>
            <person name="Prifti E."/>
            <person name="Qin J."/>
            <person name="Raes J."/>
            <person name="Tap J."/>
            <person name="Tims S."/>
            <person name="Ussery D.W."/>
            <person name="Yamada T."/>
            <person name="MetaHit consortium"/>
            <person name="Renault P."/>
            <person name="Sicheritz-Ponten T."/>
            <person name="Bork P."/>
            <person name="Wang J."/>
            <person name="Brunak S."/>
            <person name="Ehrlich S.D."/>
        </authorList>
    </citation>
    <scope>NUCLEOTIDE SEQUENCE [LARGE SCALE GENOMIC DNA]</scope>
</reference>
<dbReference type="HOGENOM" id="CLU_1179522_0_0_9"/>
<organism evidence="2">
    <name type="scientific">Phascolarctobacterium succinatutens CAG:287</name>
    <dbReference type="NCBI Taxonomy" id="1263101"/>
    <lineage>
        <taxon>Bacteria</taxon>
        <taxon>Bacillati</taxon>
        <taxon>Bacillota</taxon>
        <taxon>Negativicutes</taxon>
        <taxon>Acidaminococcales</taxon>
        <taxon>Acidaminococcaceae</taxon>
        <taxon>Phascolarctobacterium</taxon>
    </lineage>
</organism>
<dbReference type="EMBL" id="CBGL010000020">
    <property type="protein sequence ID" value="CDD10036.1"/>
    <property type="molecule type" value="Genomic_DNA"/>
</dbReference>
<dbReference type="AlphaFoldDB" id="R6X1B0"/>
<evidence type="ECO:0000259" key="1">
    <source>
        <dbReference type="SMART" id="SM00850"/>
    </source>
</evidence>
<dbReference type="Proteomes" id="UP000014937">
    <property type="component" value="Unassembled WGS sequence"/>
</dbReference>
<dbReference type="SMART" id="SM00850">
    <property type="entry name" value="LytTR"/>
    <property type="match status" value="1"/>
</dbReference>
<gene>
    <name evidence="2" type="ORF">BN587_01778</name>
</gene>